<sequence length="104" mass="11379">MRPRSGATLDGDWRFLPLCDPETWGRGSSMANPGSDHKSGNFSTALLDEAALVKYGEIKRLIQAAPMNSLVQHLKVSLEAILIRGFVVRKSLVMCPLISLVLSK</sequence>
<name>A0A5B7FVE9_PORTR</name>
<dbReference type="AlphaFoldDB" id="A0A5B7FVE9"/>
<comment type="caution">
    <text evidence="1">The sequence shown here is derived from an EMBL/GenBank/DDBJ whole genome shotgun (WGS) entry which is preliminary data.</text>
</comment>
<proteinExistence type="predicted"/>
<protein>
    <submittedName>
        <fullName evidence="1">Uncharacterized protein</fullName>
    </submittedName>
</protein>
<dbReference type="Proteomes" id="UP000324222">
    <property type="component" value="Unassembled WGS sequence"/>
</dbReference>
<organism evidence="1 2">
    <name type="scientific">Portunus trituberculatus</name>
    <name type="common">Swimming crab</name>
    <name type="synonym">Neptunus trituberculatus</name>
    <dbReference type="NCBI Taxonomy" id="210409"/>
    <lineage>
        <taxon>Eukaryota</taxon>
        <taxon>Metazoa</taxon>
        <taxon>Ecdysozoa</taxon>
        <taxon>Arthropoda</taxon>
        <taxon>Crustacea</taxon>
        <taxon>Multicrustacea</taxon>
        <taxon>Malacostraca</taxon>
        <taxon>Eumalacostraca</taxon>
        <taxon>Eucarida</taxon>
        <taxon>Decapoda</taxon>
        <taxon>Pleocyemata</taxon>
        <taxon>Brachyura</taxon>
        <taxon>Eubrachyura</taxon>
        <taxon>Portunoidea</taxon>
        <taxon>Portunidae</taxon>
        <taxon>Portuninae</taxon>
        <taxon>Portunus</taxon>
    </lineage>
</organism>
<evidence type="ECO:0000313" key="1">
    <source>
        <dbReference type="EMBL" id="MPC49299.1"/>
    </source>
</evidence>
<accession>A0A5B7FVE9</accession>
<evidence type="ECO:0000313" key="2">
    <source>
        <dbReference type="Proteomes" id="UP000324222"/>
    </source>
</evidence>
<keyword evidence="2" id="KW-1185">Reference proteome</keyword>
<dbReference type="EMBL" id="VSRR010008785">
    <property type="protein sequence ID" value="MPC49299.1"/>
    <property type="molecule type" value="Genomic_DNA"/>
</dbReference>
<reference evidence="1 2" key="1">
    <citation type="submission" date="2019-05" db="EMBL/GenBank/DDBJ databases">
        <title>Another draft genome of Portunus trituberculatus and its Hox gene families provides insights of decapod evolution.</title>
        <authorList>
            <person name="Jeong J.-H."/>
            <person name="Song I."/>
            <person name="Kim S."/>
            <person name="Choi T."/>
            <person name="Kim D."/>
            <person name="Ryu S."/>
            <person name="Kim W."/>
        </authorList>
    </citation>
    <scope>NUCLEOTIDE SEQUENCE [LARGE SCALE GENOMIC DNA]</scope>
    <source>
        <tissue evidence="1">Muscle</tissue>
    </source>
</reference>
<gene>
    <name evidence="1" type="ORF">E2C01_043097</name>
</gene>